<dbReference type="EMBL" id="JAACJO010000005">
    <property type="protein sequence ID" value="KAF5357998.1"/>
    <property type="molecule type" value="Genomic_DNA"/>
</dbReference>
<keyword evidence="2" id="KW-0812">Transmembrane</keyword>
<name>A0A8H5LI83_9AGAR</name>
<sequence>MSDHQPSQFSQSAQMQNAPTRSNLPTETLAAWSWASAALLLTLAACLTLSPRFLLFISEPASGYRSSLTALESFLALHFGIWLFAIALALVFNIPSPPQPMPLVQSSTQPYQPLLGPLTFAASLSAFLAWNTTSVGPLALIMFIGSLIIGIWGLWAIMFAGTSFMSKTTGADKHTSGFIFGNTSAASNIKKRWRSDRGSRQDNQ</sequence>
<dbReference type="Proteomes" id="UP000559027">
    <property type="component" value="Unassembled WGS sequence"/>
</dbReference>
<gene>
    <name evidence="3" type="ORF">D9756_001515</name>
</gene>
<keyword evidence="2" id="KW-0472">Membrane</keyword>
<dbReference type="PANTHER" id="PTHR39605:SF1">
    <property type="entry name" value="MAJOR FACILITATOR SUPERFAMILY (MFS) PROFILE DOMAIN-CONTAINING PROTEIN"/>
    <property type="match status" value="1"/>
</dbReference>
<evidence type="ECO:0000313" key="4">
    <source>
        <dbReference type="Proteomes" id="UP000559027"/>
    </source>
</evidence>
<reference evidence="3 4" key="1">
    <citation type="journal article" date="2020" name="ISME J.">
        <title>Uncovering the hidden diversity of litter-decomposition mechanisms in mushroom-forming fungi.</title>
        <authorList>
            <person name="Floudas D."/>
            <person name="Bentzer J."/>
            <person name="Ahren D."/>
            <person name="Johansson T."/>
            <person name="Persson P."/>
            <person name="Tunlid A."/>
        </authorList>
    </citation>
    <scope>NUCLEOTIDE SEQUENCE [LARGE SCALE GENOMIC DNA]</scope>
    <source>
        <strain evidence="3 4">CBS 146.42</strain>
    </source>
</reference>
<organism evidence="3 4">
    <name type="scientific">Leucocoprinus leucothites</name>
    <dbReference type="NCBI Taxonomy" id="201217"/>
    <lineage>
        <taxon>Eukaryota</taxon>
        <taxon>Fungi</taxon>
        <taxon>Dikarya</taxon>
        <taxon>Basidiomycota</taxon>
        <taxon>Agaricomycotina</taxon>
        <taxon>Agaricomycetes</taxon>
        <taxon>Agaricomycetidae</taxon>
        <taxon>Agaricales</taxon>
        <taxon>Agaricineae</taxon>
        <taxon>Agaricaceae</taxon>
        <taxon>Leucocoprinus</taxon>
    </lineage>
</organism>
<feature type="transmembrane region" description="Helical" evidence="2">
    <location>
        <begin position="74"/>
        <end position="94"/>
    </location>
</feature>
<accession>A0A8H5LI83</accession>
<feature type="transmembrane region" description="Helical" evidence="2">
    <location>
        <begin position="31"/>
        <end position="54"/>
    </location>
</feature>
<dbReference type="OrthoDB" id="2550114at2759"/>
<evidence type="ECO:0000256" key="1">
    <source>
        <dbReference type="SAM" id="MobiDB-lite"/>
    </source>
</evidence>
<comment type="caution">
    <text evidence="3">The sequence shown here is derived from an EMBL/GenBank/DDBJ whole genome shotgun (WGS) entry which is preliminary data.</text>
</comment>
<keyword evidence="2" id="KW-1133">Transmembrane helix</keyword>
<feature type="region of interest" description="Disordered" evidence="1">
    <location>
        <begin position="1"/>
        <end position="20"/>
    </location>
</feature>
<evidence type="ECO:0000313" key="3">
    <source>
        <dbReference type="EMBL" id="KAF5357998.1"/>
    </source>
</evidence>
<protein>
    <submittedName>
        <fullName evidence="3">Uncharacterized protein</fullName>
    </submittedName>
</protein>
<feature type="transmembrane region" description="Helical" evidence="2">
    <location>
        <begin position="114"/>
        <end position="131"/>
    </location>
</feature>
<evidence type="ECO:0000256" key="2">
    <source>
        <dbReference type="SAM" id="Phobius"/>
    </source>
</evidence>
<dbReference type="PANTHER" id="PTHR39605">
    <property type="entry name" value="MAJOR FACILITATOR SUPERFAMILY (MFS) PROFILE DOMAIN-CONTAINING PROTEIN"/>
    <property type="match status" value="1"/>
</dbReference>
<dbReference type="AlphaFoldDB" id="A0A8H5LI83"/>
<keyword evidence="4" id="KW-1185">Reference proteome</keyword>
<feature type="transmembrane region" description="Helical" evidence="2">
    <location>
        <begin position="138"/>
        <end position="160"/>
    </location>
</feature>
<proteinExistence type="predicted"/>